<dbReference type="PANTHER" id="PTHR11932">
    <property type="entry name" value="CULLIN"/>
    <property type="match status" value="1"/>
</dbReference>
<organism evidence="8 9">
    <name type="scientific">Naganishia liquefaciens</name>
    <dbReference type="NCBI Taxonomy" id="104408"/>
    <lineage>
        <taxon>Eukaryota</taxon>
        <taxon>Fungi</taxon>
        <taxon>Dikarya</taxon>
        <taxon>Basidiomycota</taxon>
        <taxon>Agaricomycotina</taxon>
        <taxon>Tremellomycetes</taxon>
        <taxon>Filobasidiales</taxon>
        <taxon>Filobasidiaceae</taxon>
        <taxon>Naganishia</taxon>
    </lineage>
</organism>
<name>A0A8H3YE42_9TREE</name>
<dbReference type="InterPro" id="IPR016159">
    <property type="entry name" value="Cullin_repeat-like_dom_sf"/>
</dbReference>
<gene>
    <name evidence="8" type="ORF">NliqN6_1284</name>
</gene>
<feature type="compositionally biased region" description="Low complexity" evidence="6">
    <location>
        <begin position="1"/>
        <end position="11"/>
    </location>
</feature>
<dbReference type="InterPro" id="IPR016158">
    <property type="entry name" value="Cullin_homology"/>
</dbReference>
<evidence type="ECO:0000256" key="1">
    <source>
        <dbReference type="ARBA" id="ARBA00006019"/>
    </source>
</evidence>
<dbReference type="Pfam" id="PF00888">
    <property type="entry name" value="Cullin"/>
    <property type="match status" value="1"/>
</dbReference>
<dbReference type="SUPFAM" id="SSF46785">
    <property type="entry name" value="Winged helix' DNA-binding domain"/>
    <property type="match status" value="1"/>
</dbReference>
<dbReference type="InterPro" id="IPR001373">
    <property type="entry name" value="Cullin_N"/>
</dbReference>
<dbReference type="Gene3D" id="1.20.1310.10">
    <property type="entry name" value="Cullin Repeats"/>
    <property type="match status" value="2"/>
</dbReference>
<dbReference type="InterPro" id="IPR036388">
    <property type="entry name" value="WH-like_DNA-bd_sf"/>
</dbReference>
<dbReference type="PROSITE" id="PS01256">
    <property type="entry name" value="CULLIN_1"/>
    <property type="match status" value="1"/>
</dbReference>
<dbReference type="FunFam" id="1.10.10.10:FF:000014">
    <property type="entry name" value="Cullin 1"/>
    <property type="match status" value="1"/>
</dbReference>
<keyword evidence="2" id="KW-1017">Isopeptide bond</keyword>
<dbReference type="PROSITE" id="PS50069">
    <property type="entry name" value="CULLIN_2"/>
    <property type="match status" value="1"/>
</dbReference>
<dbReference type="EMBL" id="BLZA01000009">
    <property type="protein sequence ID" value="GHJ84882.1"/>
    <property type="molecule type" value="Genomic_DNA"/>
</dbReference>
<dbReference type="InterPro" id="IPR036317">
    <property type="entry name" value="Cullin_homology_sf"/>
</dbReference>
<reference evidence="8" key="1">
    <citation type="submission" date="2020-07" db="EMBL/GenBank/DDBJ databases">
        <title>Draft Genome Sequence of a Deep-Sea Yeast, Naganishia (Cryptococcus) liquefaciens strain N6.</title>
        <authorList>
            <person name="Han Y.W."/>
            <person name="Kajitani R."/>
            <person name="Morimoto H."/>
            <person name="Parhat M."/>
            <person name="Tsubouchi H."/>
            <person name="Bakenova O."/>
            <person name="Ogata M."/>
            <person name="Argunhan B."/>
            <person name="Aoki R."/>
            <person name="Kajiwara S."/>
            <person name="Itoh T."/>
            <person name="Iwasaki H."/>
        </authorList>
    </citation>
    <scope>NUCLEOTIDE SEQUENCE</scope>
    <source>
        <strain evidence="8">N6</strain>
    </source>
</reference>
<evidence type="ECO:0000256" key="4">
    <source>
        <dbReference type="PROSITE-ProRule" id="PRU00330"/>
    </source>
</evidence>
<dbReference type="InterPro" id="IPR059120">
    <property type="entry name" value="Cullin-like_AB"/>
</dbReference>
<dbReference type="Pfam" id="PF26557">
    <property type="entry name" value="Cullin_AB"/>
    <property type="match status" value="1"/>
</dbReference>
<evidence type="ECO:0000256" key="6">
    <source>
        <dbReference type="SAM" id="MobiDB-lite"/>
    </source>
</evidence>
<dbReference type="CDD" id="cd04301">
    <property type="entry name" value="NAT_SF"/>
    <property type="match status" value="1"/>
</dbReference>
<accession>A0A8H3YE42</accession>
<dbReference type="AlphaFoldDB" id="A0A8H3YE42"/>
<sequence>MSIETAAAASAPPAPPAPVEPKSIRLERLDGSTPHTTFIEMFKLFGAAFGSDSPIWNHMYPPPRPPLDEMADVGAHQHRLEMQNPTVVYVAAYAELADGTERLAGMAVWGKPGYRYKPQIEESMSDEEKHAYQGYNLPFRNMFRGTLQNHRDKLMGDETYWYLSVLAVHPDFQKFKVGSKLIDQGISWADAESPPLPVLLESSPAGRRLYESRNFIKEEEFPLDGDGKTSHLILPSRGRAFTSIPDPAKKGTFDGNADSADSVKRIRLSLPARPPFDPAVAVNTLTSSFPHILRNAPLSDGNSLHSLYALGVRVLTHAKQYEDRREIDVALELCDAARQAMTEYAADVQRQVCAEARIGQSSAGMDFLRVLLECWKSWEMATNRLASVILTADRICVTTARAQSPASLTQYAATVFKESILAEQSIQEKSSSALGQWLREQLHHADSQHPGPVSELLQIQQNVIRTFTTFALRLSAAQPYIALYVSETAESITAAATERHARAMSTDPPKGAATDFVRWCTEKMQEVQGRTEFLFQPSAVNPDGSVVPSKAKEVWKQVKQILDANVVETLVVQVAGRALTEAMYASNVAALKRLYTLLSSVKKFTEFRKALAEHVKAHATELISKPENDATMVSSLLTFKRFCDSSIASLYDPTDPAYPAAFKTAAGETKEARRRLALEGEVRDGLKAGMETRQAVPAELIAKYLHRLMEKGQGTKSETDWNREMDEIVDLVKFTKDKDIFKEFYINQLAKRLLSGKSASNEDEIKMVKKLQNEFGEEFTTGDAMMKDLAQSEDMNKKWNEARMTNGKDASNLSVNVLSQGQWPPYKQLGAGWENLSVPRPMQQQLDDFAAWYGHTFSGRVLSWRHQHSTVTLTARFPAGNKEIDVSLFQAMVLLQFNETKSLTFEEISVRTGIERQELIRTLQSLYALKATRMLVKRPPGKDVNPSDKFIWNASFTREDRVRFKINQLQQDMTAEESRQTNEKVFEDRNLTLDAQIVRIMKGKKALKLPDLINQVVDAVKNMFQPEVKAIKMQVESLIEREYLERDEADRNMLKYLA</sequence>
<keyword evidence="3" id="KW-0832">Ubl conjugation</keyword>
<dbReference type="Gene3D" id="3.30.230.130">
    <property type="entry name" value="Cullin, Chain C, Domain 2"/>
    <property type="match status" value="1"/>
</dbReference>
<dbReference type="SUPFAM" id="SSF74788">
    <property type="entry name" value="Cullin repeat-like"/>
    <property type="match status" value="1"/>
</dbReference>
<feature type="domain" description="Cullin family profile" evidence="7">
    <location>
        <begin position="696"/>
        <end position="927"/>
    </location>
</feature>
<dbReference type="SMART" id="SM00884">
    <property type="entry name" value="Cullin_Nedd8"/>
    <property type="match status" value="1"/>
</dbReference>
<dbReference type="OrthoDB" id="27073at2759"/>
<evidence type="ECO:0000313" key="9">
    <source>
        <dbReference type="Proteomes" id="UP000620104"/>
    </source>
</evidence>
<dbReference type="Gene3D" id="1.10.10.10">
    <property type="entry name" value="Winged helix-like DNA-binding domain superfamily/Winged helix DNA-binding domain"/>
    <property type="match status" value="1"/>
</dbReference>
<feature type="region of interest" description="Disordered" evidence="6">
    <location>
        <begin position="1"/>
        <end position="21"/>
    </location>
</feature>
<dbReference type="GO" id="GO:0006511">
    <property type="term" value="P:ubiquitin-dependent protein catabolic process"/>
    <property type="evidence" value="ECO:0007669"/>
    <property type="project" value="InterPro"/>
</dbReference>
<dbReference type="InterPro" id="IPR045093">
    <property type="entry name" value="Cullin"/>
</dbReference>
<dbReference type="InterPro" id="IPR019559">
    <property type="entry name" value="Cullin_neddylation_domain"/>
</dbReference>
<evidence type="ECO:0000256" key="2">
    <source>
        <dbReference type="ARBA" id="ARBA00022499"/>
    </source>
</evidence>
<comment type="similarity">
    <text evidence="1 4 5">Belongs to the cullin family.</text>
</comment>
<evidence type="ECO:0000313" key="8">
    <source>
        <dbReference type="EMBL" id="GHJ84882.1"/>
    </source>
</evidence>
<dbReference type="SMART" id="SM00182">
    <property type="entry name" value="CULLIN"/>
    <property type="match status" value="1"/>
</dbReference>
<evidence type="ECO:0000259" key="7">
    <source>
        <dbReference type="PROSITE" id="PS50069"/>
    </source>
</evidence>
<dbReference type="Gene3D" id="3.40.630.30">
    <property type="match status" value="1"/>
</dbReference>
<dbReference type="InterPro" id="IPR036390">
    <property type="entry name" value="WH_DNA-bd_sf"/>
</dbReference>
<dbReference type="InterPro" id="IPR016157">
    <property type="entry name" value="Cullin_CS"/>
</dbReference>
<proteinExistence type="inferred from homology"/>
<dbReference type="GO" id="GO:0031625">
    <property type="term" value="F:ubiquitin protein ligase binding"/>
    <property type="evidence" value="ECO:0007669"/>
    <property type="project" value="InterPro"/>
</dbReference>
<dbReference type="SUPFAM" id="SSF55729">
    <property type="entry name" value="Acyl-CoA N-acyltransferases (Nat)"/>
    <property type="match status" value="1"/>
</dbReference>
<protein>
    <recommendedName>
        <fullName evidence="7">Cullin family profile domain-containing protein</fullName>
    </recommendedName>
</protein>
<dbReference type="GO" id="GO:0031461">
    <property type="term" value="C:cullin-RING ubiquitin ligase complex"/>
    <property type="evidence" value="ECO:0007669"/>
    <property type="project" value="InterPro"/>
</dbReference>
<keyword evidence="9" id="KW-1185">Reference proteome</keyword>
<dbReference type="InterPro" id="IPR016181">
    <property type="entry name" value="Acyl_CoA_acyltransferase"/>
</dbReference>
<dbReference type="Pfam" id="PF10557">
    <property type="entry name" value="Cullin_Nedd8"/>
    <property type="match status" value="1"/>
</dbReference>
<comment type="caution">
    <text evidence="8">The sequence shown here is derived from an EMBL/GenBank/DDBJ whole genome shotgun (WGS) entry which is preliminary data.</text>
</comment>
<dbReference type="Proteomes" id="UP000620104">
    <property type="component" value="Unassembled WGS sequence"/>
</dbReference>
<evidence type="ECO:0000256" key="5">
    <source>
        <dbReference type="RuleBase" id="RU003829"/>
    </source>
</evidence>
<evidence type="ECO:0000256" key="3">
    <source>
        <dbReference type="ARBA" id="ARBA00022843"/>
    </source>
</evidence>
<dbReference type="SUPFAM" id="SSF75632">
    <property type="entry name" value="Cullin homology domain"/>
    <property type="match status" value="1"/>
</dbReference>